<evidence type="ECO:0000313" key="3">
    <source>
        <dbReference type="Proteomes" id="UP001153365"/>
    </source>
</evidence>
<reference evidence="2" key="1">
    <citation type="submission" date="2022-06" db="EMBL/GenBank/DDBJ databases">
        <authorList>
            <consortium name="SYNGENTA / RWTH Aachen University"/>
        </authorList>
    </citation>
    <scope>NUCLEOTIDE SEQUENCE</scope>
</reference>
<dbReference type="Proteomes" id="UP001153365">
    <property type="component" value="Unassembled WGS sequence"/>
</dbReference>
<keyword evidence="1" id="KW-0472">Membrane</keyword>
<keyword evidence="3" id="KW-1185">Reference proteome</keyword>
<name>A0AAV0AP69_PHAPC</name>
<accession>A0AAV0AP69</accession>
<evidence type="ECO:0000256" key="1">
    <source>
        <dbReference type="SAM" id="Phobius"/>
    </source>
</evidence>
<protein>
    <submittedName>
        <fullName evidence="2">Expressed protein</fullName>
    </submittedName>
</protein>
<gene>
    <name evidence="2" type="ORF">PPACK8108_LOCUS3624</name>
</gene>
<keyword evidence="1" id="KW-1133">Transmembrane helix</keyword>
<feature type="transmembrane region" description="Helical" evidence="1">
    <location>
        <begin position="48"/>
        <end position="69"/>
    </location>
</feature>
<dbReference type="EMBL" id="CALTRL010000644">
    <property type="protein sequence ID" value="CAH7669054.1"/>
    <property type="molecule type" value="Genomic_DNA"/>
</dbReference>
<proteinExistence type="predicted"/>
<evidence type="ECO:0000313" key="2">
    <source>
        <dbReference type="EMBL" id="CAH7669054.1"/>
    </source>
</evidence>
<comment type="caution">
    <text evidence="2">The sequence shown here is derived from an EMBL/GenBank/DDBJ whole genome shotgun (WGS) entry which is preliminary data.</text>
</comment>
<organism evidence="2 3">
    <name type="scientific">Phakopsora pachyrhizi</name>
    <name type="common">Asian soybean rust disease fungus</name>
    <dbReference type="NCBI Taxonomy" id="170000"/>
    <lineage>
        <taxon>Eukaryota</taxon>
        <taxon>Fungi</taxon>
        <taxon>Dikarya</taxon>
        <taxon>Basidiomycota</taxon>
        <taxon>Pucciniomycotina</taxon>
        <taxon>Pucciniomycetes</taxon>
        <taxon>Pucciniales</taxon>
        <taxon>Phakopsoraceae</taxon>
        <taxon>Phakopsora</taxon>
    </lineage>
</organism>
<sequence length="105" mass="12785">MGTYTNWGIWVQKVAFLMFEIYIPLSKLIYPKKVTFWFPEVNSETPNIYIFLLFFFSYYFDFNYTFSFFKKKSFQKLDLSSPVILNFPSHTNHKSFFFPNQLINH</sequence>
<dbReference type="AlphaFoldDB" id="A0AAV0AP69"/>
<keyword evidence="1" id="KW-0812">Transmembrane</keyword>